<feature type="domain" description="VanZ-like" evidence="2">
    <location>
        <begin position="49"/>
        <end position="111"/>
    </location>
</feature>
<feature type="transmembrane region" description="Helical" evidence="1">
    <location>
        <begin position="15"/>
        <end position="38"/>
    </location>
</feature>
<protein>
    <recommendedName>
        <fullName evidence="2">VanZ-like domain-containing protein</fullName>
    </recommendedName>
</protein>
<dbReference type="Pfam" id="PF04892">
    <property type="entry name" value="VanZ"/>
    <property type="match status" value="1"/>
</dbReference>
<dbReference type="PANTHER" id="PTHR28008:SF1">
    <property type="entry name" value="DOMAIN PROTEIN, PUTATIVE (AFU_ORTHOLOGUE AFUA_3G10980)-RELATED"/>
    <property type="match status" value="1"/>
</dbReference>
<keyword evidence="1" id="KW-0812">Transmembrane</keyword>
<organism evidence="3 4">
    <name type="scientific">Zoogloea dura</name>
    <dbReference type="NCBI Taxonomy" id="2728840"/>
    <lineage>
        <taxon>Bacteria</taxon>
        <taxon>Pseudomonadati</taxon>
        <taxon>Pseudomonadota</taxon>
        <taxon>Betaproteobacteria</taxon>
        <taxon>Rhodocyclales</taxon>
        <taxon>Zoogloeaceae</taxon>
        <taxon>Zoogloea</taxon>
    </lineage>
</organism>
<dbReference type="AlphaFoldDB" id="A0A848GCD3"/>
<dbReference type="Proteomes" id="UP000580043">
    <property type="component" value="Unassembled WGS sequence"/>
</dbReference>
<feature type="transmembrane region" description="Helical" evidence="1">
    <location>
        <begin position="97"/>
        <end position="116"/>
    </location>
</feature>
<dbReference type="RefSeq" id="WP_169148309.1">
    <property type="nucleotide sequence ID" value="NZ_JABBGA010000035.1"/>
</dbReference>
<evidence type="ECO:0000313" key="3">
    <source>
        <dbReference type="EMBL" id="NML28792.1"/>
    </source>
</evidence>
<evidence type="ECO:0000259" key="2">
    <source>
        <dbReference type="Pfam" id="PF04892"/>
    </source>
</evidence>
<sequence length="124" mass="13248">MPLSLPHSLPLVRSVFVIALIGIFILAMIPLPEAITVFSFQDKVEHTGAFLVLMLLGGKGWPTGLAALFLGLVAYGLGIELCQHFFTANRVGDPWDLLADALGAAAGYGLLCSGMGRRIIRRQA</sequence>
<keyword evidence="1" id="KW-0472">Membrane</keyword>
<accession>A0A848GCD3</accession>
<dbReference type="PANTHER" id="PTHR28008">
    <property type="entry name" value="DOMAIN PROTEIN, PUTATIVE (AFU_ORTHOLOGUE AFUA_3G10980)-RELATED"/>
    <property type="match status" value="1"/>
</dbReference>
<keyword evidence="4" id="KW-1185">Reference proteome</keyword>
<proteinExistence type="predicted"/>
<evidence type="ECO:0000313" key="4">
    <source>
        <dbReference type="Proteomes" id="UP000580043"/>
    </source>
</evidence>
<keyword evidence="1" id="KW-1133">Transmembrane helix</keyword>
<dbReference type="EMBL" id="JABBGA010000035">
    <property type="protein sequence ID" value="NML28792.1"/>
    <property type="molecule type" value="Genomic_DNA"/>
</dbReference>
<gene>
    <name evidence="3" type="ORF">HHL15_23845</name>
</gene>
<comment type="caution">
    <text evidence="3">The sequence shown here is derived from an EMBL/GenBank/DDBJ whole genome shotgun (WGS) entry which is preliminary data.</text>
</comment>
<evidence type="ECO:0000256" key="1">
    <source>
        <dbReference type="SAM" id="Phobius"/>
    </source>
</evidence>
<reference evidence="3 4" key="1">
    <citation type="submission" date="2020-04" db="EMBL/GenBank/DDBJ databases">
        <title>Zoogloea sp. G-4-1-14 isolated from soil.</title>
        <authorList>
            <person name="Dahal R.H."/>
        </authorList>
    </citation>
    <scope>NUCLEOTIDE SEQUENCE [LARGE SCALE GENOMIC DNA]</scope>
    <source>
        <strain evidence="3 4">G-4-1-14</strain>
    </source>
</reference>
<feature type="transmembrane region" description="Helical" evidence="1">
    <location>
        <begin position="50"/>
        <end position="77"/>
    </location>
</feature>
<dbReference type="InterPro" id="IPR006976">
    <property type="entry name" value="VanZ-like"/>
</dbReference>
<name>A0A848GCD3_9RHOO</name>